<dbReference type="EMBL" id="MCFL01000065">
    <property type="protein sequence ID" value="ORZ31192.1"/>
    <property type="molecule type" value="Genomic_DNA"/>
</dbReference>
<dbReference type="InterPro" id="IPR001604">
    <property type="entry name" value="Endo_G_ENPP1-like_dom"/>
</dbReference>
<reference evidence="7 8" key="1">
    <citation type="submission" date="2016-07" db="EMBL/GenBank/DDBJ databases">
        <title>Pervasive Adenine N6-methylation of Active Genes in Fungi.</title>
        <authorList>
            <consortium name="DOE Joint Genome Institute"/>
            <person name="Mondo S.J."/>
            <person name="Dannebaum R.O."/>
            <person name="Kuo R.C."/>
            <person name="Labutti K."/>
            <person name="Haridas S."/>
            <person name="Kuo A."/>
            <person name="Salamov A."/>
            <person name="Ahrendt S.R."/>
            <person name="Lipzen A."/>
            <person name="Sullivan W."/>
            <person name="Andreopoulos W.B."/>
            <person name="Clum A."/>
            <person name="Lindquist E."/>
            <person name="Daum C."/>
            <person name="Ramamoorthy G.K."/>
            <person name="Gryganskyi A."/>
            <person name="Culley D."/>
            <person name="Magnuson J.K."/>
            <person name="James T.Y."/>
            <person name="O'Malley M.A."/>
            <person name="Stajich J.E."/>
            <person name="Spatafora J.W."/>
            <person name="Visel A."/>
            <person name="Grigoriev I.V."/>
        </authorList>
    </citation>
    <scope>NUCLEOTIDE SEQUENCE [LARGE SCALE GENOMIC DNA]</scope>
    <source>
        <strain evidence="7 8">PL171</strain>
    </source>
</reference>
<dbReference type="STRING" id="765915.A0A1Y2HDP2"/>
<dbReference type="Pfam" id="PF01223">
    <property type="entry name" value="Endonuclease_NS"/>
    <property type="match status" value="1"/>
</dbReference>
<feature type="domain" description="ENPP1-3/EXOG-like endonuclease/phosphodiesterase" evidence="5">
    <location>
        <begin position="87"/>
        <end position="352"/>
    </location>
</feature>
<evidence type="ECO:0000256" key="1">
    <source>
        <dbReference type="ARBA" id="ARBA00010052"/>
    </source>
</evidence>
<dbReference type="InterPro" id="IPR044925">
    <property type="entry name" value="His-Me_finger_sf"/>
</dbReference>
<dbReference type="PANTHER" id="PTHR13966:SF5">
    <property type="entry name" value="ENDONUCLEASE G, MITOCHONDRIAL"/>
    <property type="match status" value="1"/>
</dbReference>
<protein>
    <recommendedName>
        <fullName evidence="9">Endonuclease</fullName>
    </recommendedName>
</protein>
<dbReference type="SUPFAM" id="SSF54060">
    <property type="entry name" value="His-Me finger endonucleases"/>
    <property type="match status" value="1"/>
</dbReference>
<dbReference type="GO" id="GO:0005743">
    <property type="term" value="C:mitochondrial inner membrane"/>
    <property type="evidence" value="ECO:0007669"/>
    <property type="project" value="TreeGrafter"/>
</dbReference>
<dbReference type="GO" id="GO:0004521">
    <property type="term" value="F:RNA endonuclease activity"/>
    <property type="evidence" value="ECO:0007669"/>
    <property type="project" value="TreeGrafter"/>
</dbReference>
<dbReference type="InterPro" id="IPR020821">
    <property type="entry name" value="ENPP1-3/EXOG-like_nuc-like"/>
</dbReference>
<dbReference type="InterPro" id="IPR040255">
    <property type="entry name" value="Non-specific_endonuclease"/>
</dbReference>
<dbReference type="GO" id="GO:0000014">
    <property type="term" value="F:single-stranded DNA endodeoxyribonuclease activity"/>
    <property type="evidence" value="ECO:0007669"/>
    <property type="project" value="TreeGrafter"/>
</dbReference>
<feature type="active site" description="Proton acceptor" evidence="2">
    <location>
        <position position="150"/>
    </location>
</feature>
<sequence>MNPELIQRIALLGAGALVGGGAAYAYLKRSQPGPTAVSVPSRPLPPGTSTVPLPHTLQTPAGSLVLSPRHADMLKYGMPQSTQLQLKSNFVSLIDYRLREPVWVLEHLTRDSLKGQADRANVGFTQDQDVPKLFRQSNDDYLKSGYSRGHMSPASNNKNTPEAMKESFLLTSNIVPQDLDNNMFYWNRMERWVKDLATKKGFDSVRVISGPLFCRRPRLRGHRDDQPGLVPATSATSNNSTAILASPPSDIFHPPGPNPSEPTSSMIPGKPFNYVAYKTIGDTQVAVPTHLYKAVLAEKSQGPGKPPALFYSSFIVPNTHIPDHVPLKAFQVPKDTLQKYAGVQIFDRAFEMVPVTDLCAVQDPNVSKHSTEGRTMCQLEHAGEFKLFTIERDLAKARSKQDVDKYMAQAQQVAAKFNMPVPENLLKTYEKVSKSVS</sequence>
<evidence type="ECO:0000256" key="2">
    <source>
        <dbReference type="PIRSR" id="PIRSR640255-1"/>
    </source>
</evidence>
<gene>
    <name evidence="7" type="ORF">BCR44DRAFT_1442940</name>
</gene>
<organism evidence="7 8">
    <name type="scientific">Catenaria anguillulae PL171</name>
    <dbReference type="NCBI Taxonomy" id="765915"/>
    <lineage>
        <taxon>Eukaryota</taxon>
        <taxon>Fungi</taxon>
        <taxon>Fungi incertae sedis</taxon>
        <taxon>Blastocladiomycota</taxon>
        <taxon>Blastocladiomycetes</taxon>
        <taxon>Blastocladiales</taxon>
        <taxon>Catenariaceae</taxon>
        <taxon>Catenaria</taxon>
    </lineage>
</organism>
<feature type="region of interest" description="Disordered" evidence="4">
    <location>
        <begin position="218"/>
        <end position="239"/>
    </location>
</feature>
<dbReference type="PANTHER" id="PTHR13966">
    <property type="entry name" value="ENDONUCLEASE RELATED"/>
    <property type="match status" value="1"/>
</dbReference>
<proteinExistence type="inferred from homology"/>
<dbReference type="Proteomes" id="UP000193411">
    <property type="component" value="Unassembled WGS sequence"/>
</dbReference>
<evidence type="ECO:0008006" key="9">
    <source>
        <dbReference type="Google" id="ProtNLM"/>
    </source>
</evidence>
<feature type="domain" description="DNA/RNA non-specific endonuclease/pyrophosphatase/phosphodiesterase" evidence="6">
    <location>
        <begin position="86"/>
        <end position="352"/>
    </location>
</feature>
<evidence type="ECO:0000313" key="8">
    <source>
        <dbReference type="Proteomes" id="UP000193411"/>
    </source>
</evidence>
<dbReference type="GO" id="GO:0006309">
    <property type="term" value="P:apoptotic DNA fragmentation"/>
    <property type="evidence" value="ECO:0007669"/>
    <property type="project" value="TreeGrafter"/>
</dbReference>
<comment type="caution">
    <text evidence="7">The sequence shown here is derived from an EMBL/GenBank/DDBJ whole genome shotgun (WGS) entry which is preliminary data.</text>
</comment>
<keyword evidence="8" id="KW-1185">Reference proteome</keyword>
<dbReference type="InterPro" id="IPR044929">
    <property type="entry name" value="DNA/RNA_non-sp_Endonuclease_sf"/>
</dbReference>
<dbReference type="AlphaFoldDB" id="A0A1Y2HDP2"/>
<dbReference type="GO" id="GO:0003676">
    <property type="term" value="F:nucleic acid binding"/>
    <property type="evidence" value="ECO:0007669"/>
    <property type="project" value="InterPro"/>
</dbReference>
<evidence type="ECO:0000259" key="6">
    <source>
        <dbReference type="SMART" id="SM00892"/>
    </source>
</evidence>
<evidence type="ECO:0000259" key="5">
    <source>
        <dbReference type="SMART" id="SM00477"/>
    </source>
</evidence>
<dbReference type="GO" id="GO:0005634">
    <property type="term" value="C:nucleus"/>
    <property type="evidence" value="ECO:0007669"/>
    <property type="project" value="TreeGrafter"/>
</dbReference>
<keyword evidence="3" id="KW-0479">Metal-binding</keyword>
<evidence type="ECO:0000313" key="7">
    <source>
        <dbReference type="EMBL" id="ORZ31192.1"/>
    </source>
</evidence>
<dbReference type="Gene3D" id="3.40.570.10">
    <property type="entry name" value="Extracellular Endonuclease, subunit A"/>
    <property type="match status" value="1"/>
</dbReference>
<comment type="similarity">
    <text evidence="1">Belongs to the DNA/RNA non-specific endonuclease family.</text>
</comment>
<dbReference type="SMART" id="SM00892">
    <property type="entry name" value="Endonuclease_NS"/>
    <property type="match status" value="1"/>
</dbReference>
<accession>A0A1Y2HDP2</accession>
<dbReference type="OrthoDB" id="5418055at2759"/>
<feature type="binding site" evidence="3">
    <location>
        <position position="182"/>
    </location>
    <ligand>
        <name>Mg(2+)</name>
        <dbReference type="ChEBI" id="CHEBI:18420"/>
        <note>catalytic</note>
    </ligand>
</feature>
<evidence type="ECO:0000256" key="4">
    <source>
        <dbReference type="SAM" id="MobiDB-lite"/>
    </source>
</evidence>
<dbReference type="GO" id="GO:0046872">
    <property type="term" value="F:metal ion binding"/>
    <property type="evidence" value="ECO:0007669"/>
    <property type="project" value="UniProtKB-KW"/>
</dbReference>
<name>A0A1Y2HDP2_9FUNG</name>
<dbReference type="CDD" id="cd00091">
    <property type="entry name" value="NUC"/>
    <property type="match status" value="1"/>
</dbReference>
<dbReference type="SMART" id="SM00477">
    <property type="entry name" value="NUC"/>
    <property type="match status" value="1"/>
</dbReference>
<evidence type="ECO:0000256" key="3">
    <source>
        <dbReference type="PIRSR" id="PIRSR640255-2"/>
    </source>
</evidence>